<dbReference type="PRINTS" id="PR00081">
    <property type="entry name" value="GDHRDH"/>
</dbReference>
<dbReference type="InterPro" id="IPR002347">
    <property type="entry name" value="SDR_fam"/>
</dbReference>
<sequence length="279" mass="29861">MADNEPKKAYRTLPSLSMQDKVCVVTGAARGLGYEFCNAFLQSGCTSLAVLDLKHDEAREVADVLAKQNALDGGAKIDAIGIACDVSSEESVQAAFAAIKERFGRLDAVVASAGIVENYSALEQANRYPADRIRKLMDVNVHGAFFTAREAAKIMIPQGSGSIVLISSMSANIVNIPQQQTPYNFSKAAVKHMASSLAIEWAKTGVRVNALSPGYMLTKLTRTILANDSQLKETWENLTPVGRMGDPEDLAGAIVYLCSDASKFMTGAELRVDGGYCAI</sequence>
<dbReference type="VEuPathDB" id="FungiDB:PC9H_000893"/>
<dbReference type="PRINTS" id="PR00080">
    <property type="entry name" value="SDRFAMILY"/>
</dbReference>
<dbReference type="Pfam" id="PF13561">
    <property type="entry name" value="adh_short_C2"/>
    <property type="match status" value="1"/>
</dbReference>
<dbReference type="OrthoDB" id="5325318at2759"/>
<dbReference type="GO" id="GO:0050664">
    <property type="term" value="F:oxidoreductase activity, acting on NAD(P)H, oxygen as acceptor"/>
    <property type="evidence" value="ECO:0007669"/>
    <property type="project" value="TreeGrafter"/>
</dbReference>
<dbReference type="FunFam" id="3.40.50.720:FF:000090">
    <property type="entry name" value="NADP-dependent mannitol dehydrogenase"/>
    <property type="match status" value="1"/>
</dbReference>
<proteinExistence type="inferred from homology"/>
<dbReference type="GO" id="GO:0050085">
    <property type="term" value="F:mannitol 2-dehydrogenase (NADP+) activity"/>
    <property type="evidence" value="ECO:0007669"/>
    <property type="project" value="UniProtKB-ARBA"/>
</dbReference>
<evidence type="ECO:0000256" key="2">
    <source>
        <dbReference type="ARBA" id="ARBA00022857"/>
    </source>
</evidence>
<gene>
    <name evidence="4" type="ORF">PC9H_000893</name>
</gene>
<dbReference type="InterPro" id="IPR036291">
    <property type="entry name" value="NAD(P)-bd_dom_sf"/>
</dbReference>
<dbReference type="GO" id="GO:0044281">
    <property type="term" value="P:small molecule metabolic process"/>
    <property type="evidence" value="ECO:0007669"/>
    <property type="project" value="UniProtKB-ARBA"/>
</dbReference>
<keyword evidence="5" id="KW-1185">Reference proteome</keyword>
<protein>
    <recommendedName>
        <fullName evidence="6">NAD(P)-binding protein</fullName>
    </recommendedName>
</protein>
<keyword evidence="3" id="KW-0560">Oxidoreductase</keyword>
<evidence type="ECO:0000256" key="3">
    <source>
        <dbReference type="ARBA" id="ARBA00023002"/>
    </source>
</evidence>
<evidence type="ECO:0000313" key="5">
    <source>
        <dbReference type="Proteomes" id="UP000623687"/>
    </source>
</evidence>
<name>A0A8H7A4M1_PLEOS</name>
<dbReference type="AlphaFoldDB" id="A0A8H7A4M1"/>
<evidence type="ECO:0008006" key="6">
    <source>
        <dbReference type="Google" id="ProtNLM"/>
    </source>
</evidence>
<accession>A0A8H7A4M1</accession>
<keyword evidence="2" id="KW-0521">NADP</keyword>
<dbReference type="PANTHER" id="PTHR43008:SF14">
    <property type="entry name" value="DEHYDROGENASE ARBD, PUTATIVE-RELATED"/>
    <property type="match status" value="1"/>
</dbReference>
<dbReference type="SUPFAM" id="SSF51735">
    <property type="entry name" value="NAD(P)-binding Rossmann-fold domains"/>
    <property type="match status" value="1"/>
</dbReference>
<comment type="similarity">
    <text evidence="1">Belongs to the short-chain dehydrogenases/reductases (SDR) family.</text>
</comment>
<dbReference type="GO" id="GO:0005975">
    <property type="term" value="P:carbohydrate metabolic process"/>
    <property type="evidence" value="ECO:0007669"/>
    <property type="project" value="UniProtKB-ARBA"/>
</dbReference>
<dbReference type="RefSeq" id="XP_036636391.1">
    <property type="nucleotide sequence ID" value="XM_036770546.1"/>
</dbReference>
<organism evidence="4 5">
    <name type="scientific">Pleurotus ostreatus</name>
    <name type="common">Oyster mushroom</name>
    <name type="synonym">White-rot fungus</name>
    <dbReference type="NCBI Taxonomy" id="5322"/>
    <lineage>
        <taxon>Eukaryota</taxon>
        <taxon>Fungi</taxon>
        <taxon>Dikarya</taxon>
        <taxon>Basidiomycota</taxon>
        <taxon>Agaricomycotina</taxon>
        <taxon>Agaricomycetes</taxon>
        <taxon>Agaricomycetidae</taxon>
        <taxon>Agaricales</taxon>
        <taxon>Pleurotineae</taxon>
        <taxon>Pleurotaceae</taxon>
        <taxon>Pleurotus</taxon>
    </lineage>
</organism>
<comment type="caution">
    <text evidence="4">The sequence shown here is derived from an EMBL/GenBank/DDBJ whole genome shotgun (WGS) entry which is preliminary data.</text>
</comment>
<dbReference type="GeneID" id="59370734"/>
<evidence type="ECO:0000256" key="1">
    <source>
        <dbReference type="ARBA" id="ARBA00006484"/>
    </source>
</evidence>
<dbReference type="EMBL" id="JACETU010000001">
    <property type="protein sequence ID" value="KAF7440547.1"/>
    <property type="molecule type" value="Genomic_DNA"/>
</dbReference>
<dbReference type="PANTHER" id="PTHR43008">
    <property type="entry name" value="BENZIL REDUCTASE"/>
    <property type="match status" value="1"/>
</dbReference>
<dbReference type="Proteomes" id="UP000623687">
    <property type="component" value="Unassembled WGS sequence"/>
</dbReference>
<reference evidence="4" key="1">
    <citation type="submission" date="2019-07" db="EMBL/GenBank/DDBJ databases">
        <authorList>
            <person name="Palmer J.M."/>
        </authorList>
    </citation>
    <scope>NUCLEOTIDE SEQUENCE</scope>
    <source>
        <strain evidence="4">PC9</strain>
    </source>
</reference>
<evidence type="ECO:0000313" key="4">
    <source>
        <dbReference type="EMBL" id="KAF7440547.1"/>
    </source>
</evidence>
<dbReference type="Gene3D" id="3.40.50.720">
    <property type="entry name" value="NAD(P)-binding Rossmann-like Domain"/>
    <property type="match status" value="1"/>
</dbReference>